<reference evidence="3" key="2">
    <citation type="submission" date="2020-01" db="EMBL/GenBank/DDBJ databases">
        <authorList>
            <person name="Hornung B."/>
        </authorList>
    </citation>
    <scope>NUCLEOTIDE SEQUENCE</scope>
    <source>
        <strain evidence="3">PacBioINE</strain>
    </source>
</reference>
<keyword evidence="5" id="KW-1185">Reference proteome</keyword>
<evidence type="ECO:0000256" key="1">
    <source>
        <dbReference type="SAM" id="Phobius"/>
    </source>
</evidence>
<organism evidence="3">
    <name type="scientific">Acididesulfobacillus acetoxydans</name>
    <dbReference type="NCBI Taxonomy" id="1561005"/>
    <lineage>
        <taxon>Bacteria</taxon>
        <taxon>Bacillati</taxon>
        <taxon>Bacillota</taxon>
        <taxon>Clostridia</taxon>
        <taxon>Eubacteriales</taxon>
        <taxon>Peptococcaceae</taxon>
        <taxon>Acididesulfobacillus</taxon>
    </lineage>
</organism>
<evidence type="ECO:0000313" key="4">
    <source>
        <dbReference type="EMBL" id="CEJ05643.1"/>
    </source>
</evidence>
<reference evidence="4" key="1">
    <citation type="submission" date="2014-11" db="EMBL/GenBank/DDBJ databases">
        <authorList>
            <person name="Hornung B.V."/>
        </authorList>
    </citation>
    <scope>NUCLEOTIDE SEQUENCE</scope>
    <source>
        <strain evidence="4">INE</strain>
    </source>
</reference>
<name>A0A8S0WA43_9FIRM</name>
<feature type="transmembrane region" description="Helical" evidence="1">
    <location>
        <begin position="60"/>
        <end position="85"/>
    </location>
</feature>
<dbReference type="EMBL" id="LR746496">
    <property type="protein sequence ID" value="CAA7603119.1"/>
    <property type="molecule type" value="Genomic_DNA"/>
</dbReference>
<dbReference type="AlphaFoldDB" id="A0A8S0WA43"/>
<dbReference type="Proteomes" id="UP000836597">
    <property type="component" value="Chromosome"/>
</dbReference>
<keyword evidence="1" id="KW-0472">Membrane</keyword>
<dbReference type="KEGG" id="aacx:DEACI_3942"/>
<protein>
    <submittedName>
        <fullName evidence="4">VanZ like family</fullName>
    </submittedName>
    <submittedName>
        <fullName evidence="3">VanZ-like</fullName>
    </submittedName>
</protein>
<dbReference type="EMBL" id="CDGJ01000002">
    <property type="protein sequence ID" value="CEJ05643.1"/>
    <property type="molecule type" value="Genomic_DNA"/>
</dbReference>
<gene>
    <name evidence="4" type="ORF">DEACI_0017</name>
    <name evidence="3" type="ORF">DEACI_3942</name>
</gene>
<dbReference type="Proteomes" id="UP001071230">
    <property type="component" value="Unassembled WGS sequence"/>
</dbReference>
<keyword evidence="1" id="KW-1133">Transmembrane helix</keyword>
<dbReference type="RefSeq" id="WP_240986379.1">
    <property type="nucleotide sequence ID" value="NZ_CDGJ01000002.1"/>
</dbReference>
<evidence type="ECO:0000259" key="2">
    <source>
        <dbReference type="Pfam" id="PF04892"/>
    </source>
</evidence>
<dbReference type="Pfam" id="PF04892">
    <property type="entry name" value="VanZ"/>
    <property type="match status" value="1"/>
</dbReference>
<dbReference type="InterPro" id="IPR006976">
    <property type="entry name" value="VanZ-like"/>
</dbReference>
<proteinExistence type="predicted"/>
<keyword evidence="1" id="KW-0812">Transmembrane</keyword>
<dbReference type="NCBIfam" id="NF037970">
    <property type="entry name" value="vanZ_1"/>
    <property type="match status" value="1"/>
</dbReference>
<sequence length="132" mass="14844">MFTQRNWLLVAVLWCVVIFGFTALPIFTGKNTGIVLEQFAHVPLRNLKSLNVLVRKTAHVVVYAVLALLLFFATGHRAVLSYGLATLYAASDEFHQIFVPGRTPAVQDVMLDSAAALIVILVLRRIRKRHRF</sequence>
<feature type="transmembrane region" description="Helical" evidence="1">
    <location>
        <begin position="6"/>
        <end position="27"/>
    </location>
</feature>
<feature type="domain" description="VanZ-like" evidence="2">
    <location>
        <begin position="8"/>
        <end position="124"/>
    </location>
</feature>
<evidence type="ECO:0000313" key="3">
    <source>
        <dbReference type="EMBL" id="CAA7603119.1"/>
    </source>
</evidence>
<accession>A0A8S0WA43</accession>
<evidence type="ECO:0000313" key="5">
    <source>
        <dbReference type="Proteomes" id="UP001071230"/>
    </source>
</evidence>